<evidence type="ECO:0000313" key="2">
    <source>
        <dbReference type="Proteomes" id="UP000596351"/>
    </source>
</evidence>
<protein>
    <submittedName>
        <fullName evidence="1">DUF1284 domain-containing protein</fullName>
    </submittedName>
</protein>
<gene>
    <name evidence="1" type="ORF">D4A92_12485</name>
</gene>
<dbReference type="RefSeq" id="WP_203013582.1">
    <property type="nucleotide sequence ID" value="NZ_CP032405.1"/>
</dbReference>
<sequence length="146" mass="15540">MTVRLRAHHLLCVLTYVGRGYSPAFVENYEAIATRLSEGEEIELVAGPDDICGPLTADPEAHCHGPGVIERDRVAADAIARLIGSPLPPGARLTPSAALIARLRKTFATGEIRAACSGCEWAGLCDHVADGDYLGVKVSVYHSCEK</sequence>
<reference evidence="1 2" key="1">
    <citation type="submission" date="2018-09" db="EMBL/GenBank/DDBJ databases">
        <title>Rhizobium sp. MAE2-X.</title>
        <authorList>
            <person name="Lee Y."/>
            <person name="Jeon C.O."/>
        </authorList>
    </citation>
    <scope>NUCLEOTIDE SEQUENCE [LARGE SCALE GENOMIC DNA]</scope>
    <source>
        <strain evidence="1 2">MAE2-X</strain>
    </source>
</reference>
<dbReference type="Proteomes" id="UP000596351">
    <property type="component" value="Chromosome"/>
</dbReference>
<accession>A0ABX7EXG0</accession>
<keyword evidence="2" id="KW-1185">Reference proteome</keyword>
<dbReference type="InterPro" id="IPR009702">
    <property type="entry name" value="DUF1284"/>
</dbReference>
<dbReference type="EMBL" id="CP032405">
    <property type="protein sequence ID" value="QRF52195.1"/>
    <property type="molecule type" value="Genomic_DNA"/>
</dbReference>
<proteinExistence type="predicted"/>
<name>A0ABX7EXG0_9HYPH</name>
<evidence type="ECO:0000313" key="1">
    <source>
        <dbReference type="EMBL" id="QRF52195.1"/>
    </source>
</evidence>
<organism evidence="1 2">
    <name type="scientific">Rhizobium rosettiformans</name>
    <dbReference type="NCBI Taxonomy" id="1368430"/>
    <lineage>
        <taxon>Bacteria</taxon>
        <taxon>Pseudomonadati</taxon>
        <taxon>Pseudomonadota</taxon>
        <taxon>Alphaproteobacteria</taxon>
        <taxon>Hyphomicrobiales</taxon>
        <taxon>Rhizobiaceae</taxon>
        <taxon>Rhizobium/Agrobacterium group</taxon>
        <taxon>Rhizobium</taxon>
    </lineage>
</organism>
<dbReference type="Pfam" id="PF06935">
    <property type="entry name" value="DUF1284"/>
    <property type="match status" value="1"/>
</dbReference>